<evidence type="ECO:0000259" key="5">
    <source>
        <dbReference type="Pfam" id="PF01408"/>
    </source>
</evidence>
<dbReference type="GO" id="GO:0019310">
    <property type="term" value="P:inositol catabolic process"/>
    <property type="evidence" value="ECO:0007669"/>
    <property type="project" value="UniProtKB-UniRule"/>
</dbReference>
<protein>
    <recommendedName>
        <fullName evidence="4">Inositol 2-dehydrogenase/D-chiro-inositol 3-dehydrogenase</fullName>
        <ecNumber evidence="4">1.1.1.18</ecNumber>
        <ecNumber evidence="4">1.1.1.369</ecNumber>
    </recommendedName>
    <alternativeName>
        <fullName evidence="4">Myo-inositol 2-dehydrogenase/D-chiro-inositol 3-dehydrogenase</fullName>
        <shortName evidence="4">MI 2-dehydrogenase/DCI 3-dehydrogenase</shortName>
    </alternativeName>
</protein>
<accession>A0A8J7VZ10</accession>
<dbReference type="SUPFAM" id="SSF51735">
    <property type="entry name" value="NAD(P)-binding Rossmann-fold domains"/>
    <property type="match status" value="1"/>
</dbReference>
<feature type="domain" description="Gfo/Idh/MocA-like oxidoreductase C-terminal" evidence="6">
    <location>
        <begin position="135"/>
        <end position="324"/>
    </location>
</feature>
<dbReference type="PANTHER" id="PTHR43593">
    <property type="match status" value="1"/>
</dbReference>
<dbReference type="AlphaFoldDB" id="A0A8J7VZ10"/>
<dbReference type="PANTHER" id="PTHR43593:SF1">
    <property type="entry name" value="INOSITOL 2-DEHYDROGENASE"/>
    <property type="match status" value="1"/>
</dbReference>
<dbReference type="Pfam" id="PF02894">
    <property type="entry name" value="GFO_IDH_MocA_C"/>
    <property type="match status" value="1"/>
</dbReference>
<dbReference type="InterPro" id="IPR023794">
    <property type="entry name" value="MI/DCI_dehydrogenase"/>
</dbReference>
<comment type="pathway">
    <text evidence="4">Polyol metabolism; myo-inositol degradation into acetyl-CoA; acetyl-CoA from myo-inositol: step 1/7.</text>
</comment>
<feature type="domain" description="Gfo/Idh/MocA-like oxidoreductase N-terminal" evidence="5">
    <location>
        <begin position="3"/>
        <end position="123"/>
    </location>
</feature>
<comment type="catalytic activity">
    <reaction evidence="4">
        <text>1D-chiro-inositol + NAD(+) = scyllo-inosine + NADH + H(+)</text>
        <dbReference type="Rhea" id="RHEA:25832"/>
        <dbReference type="ChEBI" id="CHEBI:15378"/>
        <dbReference type="ChEBI" id="CHEBI:27372"/>
        <dbReference type="ChEBI" id="CHEBI:50920"/>
        <dbReference type="ChEBI" id="CHEBI:57540"/>
        <dbReference type="ChEBI" id="CHEBI:57945"/>
        <dbReference type="EC" id="1.1.1.369"/>
    </reaction>
</comment>
<reference evidence="7" key="2">
    <citation type="submission" date="2021-04" db="EMBL/GenBank/DDBJ databases">
        <authorList>
            <person name="Liu J."/>
        </authorList>
    </citation>
    <scope>NUCLEOTIDE SEQUENCE</scope>
    <source>
        <strain evidence="7">BAD-6</strain>
    </source>
</reference>
<keyword evidence="8" id="KW-1185">Reference proteome</keyword>
<keyword evidence="2 4" id="KW-0560">Oxidoreductase</keyword>
<reference evidence="7" key="1">
    <citation type="submission" date="2021-04" db="EMBL/GenBank/DDBJ databases">
        <title>Sinoanaerobacter chloroacetimidivorans sp. nov., an obligate anaerobic bacterium isolated from anaerobic sludge.</title>
        <authorList>
            <person name="Bao Y."/>
        </authorList>
    </citation>
    <scope>NUCLEOTIDE SEQUENCE</scope>
    <source>
        <strain evidence="7">BAD-6</strain>
    </source>
</reference>
<evidence type="ECO:0000313" key="7">
    <source>
        <dbReference type="EMBL" id="MBR0597752.1"/>
    </source>
</evidence>
<evidence type="ECO:0000259" key="6">
    <source>
        <dbReference type="Pfam" id="PF02894"/>
    </source>
</evidence>
<dbReference type="Gene3D" id="3.30.360.10">
    <property type="entry name" value="Dihydrodipicolinate Reductase, domain 2"/>
    <property type="match status" value="1"/>
</dbReference>
<dbReference type="Gene3D" id="3.40.50.720">
    <property type="entry name" value="NAD(P)-binding Rossmann-like Domain"/>
    <property type="match status" value="1"/>
</dbReference>
<comment type="caution">
    <text evidence="7">The sequence shown here is derived from an EMBL/GenBank/DDBJ whole genome shotgun (WGS) entry which is preliminary data.</text>
</comment>
<evidence type="ECO:0000256" key="1">
    <source>
        <dbReference type="ARBA" id="ARBA00010928"/>
    </source>
</evidence>
<evidence type="ECO:0000256" key="4">
    <source>
        <dbReference type="HAMAP-Rule" id="MF_01671"/>
    </source>
</evidence>
<gene>
    <name evidence="4" type="primary">iolG</name>
    <name evidence="7" type="ORF">KCX82_07705</name>
</gene>
<dbReference type="InterPro" id="IPR004104">
    <property type="entry name" value="Gfo/Idh/MocA-like_OxRdtase_C"/>
</dbReference>
<evidence type="ECO:0000256" key="3">
    <source>
        <dbReference type="ARBA" id="ARBA00023027"/>
    </source>
</evidence>
<dbReference type="HAMAP" id="MF_01671">
    <property type="entry name" value="IolG"/>
    <property type="match status" value="1"/>
</dbReference>
<dbReference type="EMBL" id="JAGSND010000004">
    <property type="protein sequence ID" value="MBR0597752.1"/>
    <property type="molecule type" value="Genomic_DNA"/>
</dbReference>
<sequence>MELRIGVIGTGGIGRDHIRRLTDVITGAKVTAVTDINKEIADKAAKQYHALSFPTGEDLIESPEVDAVLIASWDPTHAGYVLSCIQAGKYVLCEKPLATTARDCLKIMDAEMSYGKRLVQVGFMRRYDKDYRAMKEVIQSGRIGEPLLVHACHRNRTHITSHSNDMTVTNSGIHEIDILRWLLEEEYASAQVLTGKQNKNAAEGLQDPQILLLKTKNGVQIGIEVNMTSGYGYDIQCEIVGETGTVRLPDPSALLIRSEGKHTHQIFTEWSQRFVDAYDNELQQWVNDVKKATLSGPSAWDGYAACITADALIRSRNSGTSVPVTLQRRPEFYD</sequence>
<dbReference type="UniPathway" id="UPA00076">
    <property type="reaction ID" value="UER00143"/>
</dbReference>
<evidence type="ECO:0000256" key="2">
    <source>
        <dbReference type="ARBA" id="ARBA00023002"/>
    </source>
</evidence>
<comment type="function">
    <text evidence="4">Involved in the oxidation of myo-inositol (MI) and D-chiro-inositol (DCI) to 2-keto-myo-inositol (2KMI or 2-inosose) and 1-keto-D-chiro-inositol (1KDCI), respectively.</text>
</comment>
<dbReference type="Proteomes" id="UP000675664">
    <property type="component" value="Unassembled WGS sequence"/>
</dbReference>
<proteinExistence type="inferred from homology"/>
<name>A0A8J7VZ10_9FIRM</name>
<evidence type="ECO:0000313" key="8">
    <source>
        <dbReference type="Proteomes" id="UP000675664"/>
    </source>
</evidence>
<dbReference type="EC" id="1.1.1.369" evidence="4"/>
<dbReference type="InterPro" id="IPR036291">
    <property type="entry name" value="NAD(P)-bd_dom_sf"/>
</dbReference>
<dbReference type="SUPFAM" id="SSF55347">
    <property type="entry name" value="Glyceraldehyde-3-phosphate dehydrogenase-like, C-terminal domain"/>
    <property type="match status" value="1"/>
</dbReference>
<dbReference type="GO" id="GO:0000166">
    <property type="term" value="F:nucleotide binding"/>
    <property type="evidence" value="ECO:0007669"/>
    <property type="project" value="InterPro"/>
</dbReference>
<dbReference type="GO" id="GO:0050112">
    <property type="term" value="F:inositol 2-dehydrogenase (NAD+) activity"/>
    <property type="evidence" value="ECO:0007669"/>
    <property type="project" value="UniProtKB-UniRule"/>
</dbReference>
<dbReference type="Pfam" id="PF01408">
    <property type="entry name" value="GFO_IDH_MocA"/>
    <property type="match status" value="1"/>
</dbReference>
<comment type="catalytic activity">
    <reaction evidence="4">
        <text>myo-inositol + NAD(+) = scyllo-inosose + NADH + H(+)</text>
        <dbReference type="Rhea" id="RHEA:16949"/>
        <dbReference type="ChEBI" id="CHEBI:15378"/>
        <dbReference type="ChEBI" id="CHEBI:17268"/>
        <dbReference type="ChEBI" id="CHEBI:17811"/>
        <dbReference type="ChEBI" id="CHEBI:57540"/>
        <dbReference type="ChEBI" id="CHEBI:57945"/>
        <dbReference type="EC" id="1.1.1.18"/>
    </reaction>
</comment>
<comment type="similarity">
    <text evidence="1 4">Belongs to the Gfo/Idh/MocA family.</text>
</comment>
<organism evidence="7 8">
    <name type="scientific">Sinanaerobacter chloroacetimidivorans</name>
    <dbReference type="NCBI Taxonomy" id="2818044"/>
    <lineage>
        <taxon>Bacteria</taxon>
        <taxon>Bacillati</taxon>
        <taxon>Bacillota</taxon>
        <taxon>Clostridia</taxon>
        <taxon>Peptostreptococcales</taxon>
        <taxon>Anaerovoracaceae</taxon>
        <taxon>Sinanaerobacter</taxon>
    </lineage>
</organism>
<keyword evidence="3 4" id="KW-0520">NAD</keyword>
<dbReference type="InterPro" id="IPR000683">
    <property type="entry name" value="Gfo/Idh/MocA-like_OxRdtase_N"/>
</dbReference>
<dbReference type="EC" id="1.1.1.18" evidence="4"/>
<dbReference type="InterPro" id="IPR050424">
    <property type="entry name" value="Gfo-Idh-MocA_inositol_DH"/>
</dbReference>
<comment type="subunit">
    <text evidence="4">Homotetramer.</text>
</comment>